<organism evidence="13 14">
    <name type="scientific">Ottowia cancrivicina</name>
    <dbReference type="NCBI Taxonomy" id="3040346"/>
    <lineage>
        <taxon>Bacteria</taxon>
        <taxon>Pseudomonadati</taxon>
        <taxon>Pseudomonadota</taxon>
        <taxon>Betaproteobacteria</taxon>
        <taxon>Burkholderiales</taxon>
        <taxon>Comamonadaceae</taxon>
        <taxon>Ottowia</taxon>
    </lineage>
</organism>
<evidence type="ECO:0000256" key="4">
    <source>
        <dbReference type="ARBA" id="ARBA00022723"/>
    </source>
</evidence>
<feature type="domain" description="Cytochrome c" evidence="12">
    <location>
        <begin position="58"/>
        <end position="139"/>
    </location>
</feature>
<evidence type="ECO:0000256" key="3">
    <source>
        <dbReference type="ARBA" id="ARBA00022617"/>
    </source>
</evidence>
<reference evidence="13 14" key="1">
    <citation type="submission" date="2023-04" db="EMBL/GenBank/DDBJ databases">
        <title>Ottowia paracancer sp. nov., isolated from human stomach.</title>
        <authorList>
            <person name="Song Y."/>
        </authorList>
    </citation>
    <scope>NUCLEOTIDE SEQUENCE [LARGE SCALE GENOMIC DNA]</scope>
    <source>
        <strain evidence="13 14">10c7w1</strain>
    </source>
</reference>
<evidence type="ECO:0000256" key="6">
    <source>
        <dbReference type="ARBA" id="ARBA00022982"/>
    </source>
</evidence>
<dbReference type="PIRSF" id="PIRSF000005">
    <property type="entry name" value="Cytochrome_c4"/>
    <property type="match status" value="1"/>
</dbReference>
<keyword evidence="7 9" id="KW-0408">Iron</keyword>
<keyword evidence="6" id="KW-0249">Electron transport</keyword>
<evidence type="ECO:0000313" key="13">
    <source>
        <dbReference type="EMBL" id="MDG9699126.1"/>
    </source>
</evidence>
<dbReference type="GO" id="GO:0020037">
    <property type="term" value="F:heme binding"/>
    <property type="evidence" value="ECO:0007669"/>
    <property type="project" value="InterPro"/>
</dbReference>
<feature type="domain" description="Cytochrome c" evidence="12">
    <location>
        <begin position="149"/>
        <end position="237"/>
    </location>
</feature>
<feature type="binding site" description="axial binding residue" evidence="9">
    <location>
        <position position="214"/>
    </location>
    <ligand>
        <name>heme c</name>
        <dbReference type="ChEBI" id="CHEBI:61717"/>
        <label>2</label>
    </ligand>
    <ligandPart>
        <name>Fe</name>
        <dbReference type="ChEBI" id="CHEBI:18248"/>
    </ligandPart>
</feature>
<gene>
    <name evidence="13" type="ORF">QB898_05215</name>
</gene>
<dbReference type="Pfam" id="PF13442">
    <property type="entry name" value="Cytochrome_CBB3"/>
    <property type="match status" value="1"/>
</dbReference>
<feature type="binding site" description="covalent" evidence="8">
    <location>
        <position position="173"/>
    </location>
    <ligand>
        <name>heme c</name>
        <dbReference type="ChEBI" id="CHEBI:61717"/>
        <label>2</label>
    </ligand>
</feature>
<dbReference type="GO" id="GO:0005506">
    <property type="term" value="F:iron ion binding"/>
    <property type="evidence" value="ECO:0007669"/>
    <property type="project" value="InterPro"/>
</dbReference>
<comment type="caution">
    <text evidence="13">The sequence shown here is derived from an EMBL/GenBank/DDBJ whole genome shotgun (WGS) entry which is preliminary data.</text>
</comment>
<evidence type="ECO:0000256" key="11">
    <source>
        <dbReference type="SAM" id="SignalP"/>
    </source>
</evidence>
<keyword evidence="5" id="KW-0574">Periplasm</keyword>
<dbReference type="InterPro" id="IPR024167">
    <property type="entry name" value="Cytochrome_c4-like"/>
</dbReference>
<comment type="PTM">
    <text evidence="8">Binds 2 heme c groups covalently per subunit.</text>
</comment>
<evidence type="ECO:0000256" key="8">
    <source>
        <dbReference type="PIRSR" id="PIRSR000005-1"/>
    </source>
</evidence>
<dbReference type="GO" id="GO:0009055">
    <property type="term" value="F:electron transfer activity"/>
    <property type="evidence" value="ECO:0007669"/>
    <property type="project" value="InterPro"/>
</dbReference>
<keyword evidence="3 8" id="KW-0349">Heme</keyword>
<evidence type="ECO:0000256" key="10">
    <source>
        <dbReference type="SAM" id="MobiDB-lite"/>
    </source>
</evidence>
<dbReference type="SUPFAM" id="SSF46626">
    <property type="entry name" value="Cytochrome c"/>
    <property type="match status" value="2"/>
</dbReference>
<evidence type="ECO:0000256" key="5">
    <source>
        <dbReference type="ARBA" id="ARBA00022764"/>
    </source>
</evidence>
<keyword evidence="2" id="KW-0813">Transport</keyword>
<evidence type="ECO:0000256" key="1">
    <source>
        <dbReference type="ARBA" id="ARBA00004418"/>
    </source>
</evidence>
<dbReference type="Gene3D" id="1.10.760.10">
    <property type="entry name" value="Cytochrome c-like domain"/>
    <property type="match status" value="2"/>
</dbReference>
<dbReference type="InterPro" id="IPR009056">
    <property type="entry name" value="Cyt_c-like_dom"/>
</dbReference>
<dbReference type="GO" id="GO:0042597">
    <property type="term" value="C:periplasmic space"/>
    <property type="evidence" value="ECO:0007669"/>
    <property type="project" value="UniProtKB-SubCell"/>
</dbReference>
<feature type="binding site" description="covalent" evidence="8">
    <location>
        <position position="170"/>
    </location>
    <ligand>
        <name>heme c</name>
        <dbReference type="ChEBI" id="CHEBI:61717"/>
        <label>2</label>
    </ligand>
</feature>
<feature type="region of interest" description="Disordered" evidence="10">
    <location>
        <begin position="27"/>
        <end position="55"/>
    </location>
</feature>
<keyword evidence="4 9" id="KW-0479">Metal-binding</keyword>
<dbReference type="InterPro" id="IPR036909">
    <property type="entry name" value="Cyt_c-like_dom_sf"/>
</dbReference>
<feature type="signal peptide" evidence="11">
    <location>
        <begin position="1"/>
        <end position="19"/>
    </location>
</feature>
<evidence type="ECO:0000256" key="7">
    <source>
        <dbReference type="ARBA" id="ARBA00023004"/>
    </source>
</evidence>
<dbReference type="PANTHER" id="PTHR33751">
    <property type="entry name" value="CBB3-TYPE CYTOCHROME C OXIDASE SUBUNIT FIXP"/>
    <property type="match status" value="1"/>
</dbReference>
<keyword evidence="14" id="KW-1185">Reference proteome</keyword>
<feature type="compositionally biased region" description="Low complexity" evidence="10">
    <location>
        <begin position="27"/>
        <end position="53"/>
    </location>
</feature>
<dbReference type="Pfam" id="PF00034">
    <property type="entry name" value="Cytochrom_C"/>
    <property type="match status" value="1"/>
</dbReference>
<accession>A0AAW6RLE0</accession>
<dbReference type="InterPro" id="IPR050597">
    <property type="entry name" value="Cytochrome_c_Oxidase_Subunit"/>
</dbReference>
<keyword evidence="11" id="KW-0732">Signal</keyword>
<comment type="subcellular location">
    <subcellularLocation>
        <location evidence="1">Periplasm</location>
    </subcellularLocation>
</comment>
<evidence type="ECO:0000256" key="2">
    <source>
        <dbReference type="ARBA" id="ARBA00022448"/>
    </source>
</evidence>
<sequence length="237" mass="24644">MKSPAFFLAAALIAACAHAAEGTAAEAPAEQAPATEAPAAPAEQAPAAAAPAASPQKIDLAQGEASYSGICLACHGEGGAGVADIPTQPRLAHQHPDYFIKQMMEFRSGARENAVMEGMAQAVSEEDIHNIAAWLLAQKPAQGAAADKELAQLGERIYRGGVADRKIPACAGCHSPNGAGIPAQYPRLAGQFSDYTIAQLNQFRDGTRKNNQSMADIAGKMNDREIKAVAEYIAGLH</sequence>
<feature type="chain" id="PRO_5043521235" evidence="11">
    <location>
        <begin position="20"/>
        <end position="237"/>
    </location>
</feature>
<evidence type="ECO:0000256" key="9">
    <source>
        <dbReference type="PIRSR" id="PIRSR000005-2"/>
    </source>
</evidence>
<dbReference type="PANTHER" id="PTHR33751:SF9">
    <property type="entry name" value="CYTOCHROME C4"/>
    <property type="match status" value="1"/>
</dbReference>
<name>A0AAW6RLE0_9BURK</name>
<dbReference type="RefSeq" id="WP_279524086.1">
    <property type="nucleotide sequence ID" value="NZ_JARVII010000008.1"/>
</dbReference>
<feature type="binding site" description="covalent" evidence="8">
    <location>
        <position position="74"/>
    </location>
    <ligand>
        <name>heme c</name>
        <dbReference type="ChEBI" id="CHEBI:61717"/>
        <label>1</label>
    </ligand>
</feature>
<evidence type="ECO:0000259" key="12">
    <source>
        <dbReference type="PROSITE" id="PS51007"/>
    </source>
</evidence>
<protein>
    <submittedName>
        <fullName evidence="13">C-type cytochrome</fullName>
    </submittedName>
</protein>
<dbReference type="PROSITE" id="PS51257">
    <property type="entry name" value="PROKAR_LIPOPROTEIN"/>
    <property type="match status" value="1"/>
</dbReference>
<feature type="binding site" description="axial binding residue" evidence="9">
    <location>
        <position position="116"/>
    </location>
    <ligand>
        <name>heme c</name>
        <dbReference type="ChEBI" id="CHEBI:61717"/>
        <label>1</label>
    </ligand>
    <ligandPart>
        <name>Fe</name>
        <dbReference type="ChEBI" id="CHEBI:18248"/>
    </ligandPart>
</feature>
<feature type="binding site" description="covalent" evidence="8">
    <location>
        <position position="71"/>
    </location>
    <ligand>
        <name>heme c</name>
        <dbReference type="ChEBI" id="CHEBI:61717"/>
        <label>1</label>
    </ligand>
</feature>
<feature type="binding site" description="axial binding residue" evidence="9">
    <location>
        <position position="75"/>
    </location>
    <ligand>
        <name>heme c</name>
        <dbReference type="ChEBI" id="CHEBI:61717"/>
        <label>1</label>
    </ligand>
    <ligandPart>
        <name>Fe</name>
        <dbReference type="ChEBI" id="CHEBI:18248"/>
    </ligandPart>
</feature>
<dbReference type="PROSITE" id="PS51007">
    <property type="entry name" value="CYTC"/>
    <property type="match status" value="2"/>
</dbReference>
<feature type="binding site" description="axial binding residue" evidence="9">
    <location>
        <position position="174"/>
    </location>
    <ligand>
        <name>heme c</name>
        <dbReference type="ChEBI" id="CHEBI:61717"/>
        <label>2</label>
    </ligand>
    <ligandPart>
        <name>Fe</name>
        <dbReference type="ChEBI" id="CHEBI:18248"/>
    </ligandPart>
</feature>
<proteinExistence type="predicted"/>
<dbReference type="AlphaFoldDB" id="A0AAW6RLE0"/>
<dbReference type="Proteomes" id="UP001237156">
    <property type="component" value="Unassembled WGS sequence"/>
</dbReference>
<evidence type="ECO:0000313" key="14">
    <source>
        <dbReference type="Proteomes" id="UP001237156"/>
    </source>
</evidence>
<dbReference type="EMBL" id="JARVII010000008">
    <property type="protein sequence ID" value="MDG9699126.1"/>
    <property type="molecule type" value="Genomic_DNA"/>
</dbReference>